<dbReference type="GO" id="GO:0032259">
    <property type="term" value="P:methylation"/>
    <property type="evidence" value="ECO:0007669"/>
    <property type="project" value="UniProtKB-KW"/>
</dbReference>
<comment type="subcellular location">
    <subcellularLocation>
        <location evidence="1">Endomembrane system</location>
        <topology evidence="1">Multi-pass membrane protein</topology>
    </subcellularLocation>
</comment>
<keyword evidence="7" id="KW-1185">Reference proteome</keyword>
<dbReference type="PANTHER" id="PTHR12714:SF24">
    <property type="entry name" value="SLR1182 PROTEIN"/>
    <property type="match status" value="1"/>
</dbReference>
<dbReference type="KEGG" id="atw:C0099_14225"/>
<dbReference type="Proteomes" id="UP000242205">
    <property type="component" value="Chromosome"/>
</dbReference>
<sequence>MRFLPPPVVALLVGLLMFAADRVFPIARVEWSAMMPLAGVLAAGALAVMVFAVIELTRVRTTVNPTRPERTTTLVTRGVFAFSRNPIYLGDVLLLAAWALWLGSFAAAPWVLLFVAWIDRVQIPAEEAALRVRFGDAFEAYRRRVRRWI</sequence>
<dbReference type="Gene3D" id="1.20.120.1630">
    <property type="match status" value="1"/>
</dbReference>
<dbReference type="AlphaFoldDB" id="A0A2I6S9Q6"/>
<dbReference type="OrthoDB" id="9811969at2"/>
<keyword evidence="2 5" id="KW-0812">Transmembrane</keyword>
<evidence type="ECO:0000256" key="4">
    <source>
        <dbReference type="ARBA" id="ARBA00023136"/>
    </source>
</evidence>
<organism evidence="6 7">
    <name type="scientific">Pseudazoarcus pumilus</name>
    <dbReference type="NCBI Taxonomy" id="2067960"/>
    <lineage>
        <taxon>Bacteria</taxon>
        <taxon>Pseudomonadati</taxon>
        <taxon>Pseudomonadota</taxon>
        <taxon>Betaproteobacteria</taxon>
        <taxon>Rhodocyclales</taxon>
        <taxon>Zoogloeaceae</taxon>
        <taxon>Pseudazoarcus</taxon>
    </lineage>
</organism>
<feature type="transmembrane region" description="Helical" evidence="5">
    <location>
        <begin position="35"/>
        <end position="54"/>
    </location>
</feature>
<dbReference type="InterPro" id="IPR007318">
    <property type="entry name" value="Phopholipid_MeTrfase"/>
</dbReference>
<keyword evidence="6" id="KW-0808">Transferase</keyword>
<keyword evidence="4 5" id="KW-0472">Membrane</keyword>
<dbReference type="GO" id="GO:0012505">
    <property type="term" value="C:endomembrane system"/>
    <property type="evidence" value="ECO:0007669"/>
    <property type="project" value="UniProtKB-SubCell"/>
</dbReference>
<evidence type="ECO:0000256" key="2">
    <source>
        <dbReference type="ARBA" id="ARBA00022692"/>
    </source>
</evidence>
<evidence type="ECO:0000256" key="3">
    <source>
        <dbReference type="ARBA" id="ARBA00022989"/>
    </source>
</evidence>
<protein>
    <submittedName>
        <fullName evidence="6">Isoprenylcysteine carboxylmethyltransferase family protein</fullName>
    </submittedName>
</protein>
<evidence type="ECO:0000256" key="1">
    <source>
        <dbReference type="ARBA" id="ARBA00004127"/>
    </source>
</evidence>
<accession>A0A2I6S9Q6</accession>
<proteinExistence type="predicted"/>
<feature type="transmembrane region" description="Helical" evidence="5">
    <location>
        <begin position="92"/>
        <end position="118"/>
    </location>
</feature>
<dbReference type="Pfam" id="PF04191">
    <property type="entry name" value="PEMT"/>
    <property type="match status" value="1"/>
</dbReference>
<dbReference type="EMBL" id="CP025682">
    <property type="protein sequence ID" value="AUN95993.1"/>
    <property type="molecule type" value="Genomic_DNA"/>
</dbReference>
<evidence type="ECO:0000256" key="5">
    <source>
        <dbReference type="SAM" id="Phobius"/>
    </source>
</evidence>
<evidence type="ECO:0000313" key="7">
    <source>
        <dbReference type="Proteomes" id="UP000242205"/>
    </source>
</evidence>
<keyword evidence="6" id="KW-0489">Methyltransferase</keyword>
<name>A0A2I6S9Q6_9RHOO</name>
<gene>
    <name evidence="6" type="ORF">C0099_14225</name>
</gene>
<evidence type="ECO:0000313" key="6">
    <source>
        <dbReference type="EMBL" id="AUN95993.1"/>
    </source>
</evidence>
<dbReference type="RefSeq" id="WP_102248038.1">
    <property type="nucleotide sequence ID" value="NZ_CP025682.1"/>
</dbReference>
<dbReference type="GO" id="GO:0008168">
    <property type="term" value="F:methyltransferase activity"/>
    <property type="evidence" value="ECO:0007669"/>
    <property type="project" value="UniProtKB-KW"/>
</dbReference>
<keyword evidence="3 5" id="KW-1133">Transmembrane helix</keyword>
<reference evidence="6 7" key="1">
    <citation type="submission" date="2018-01" db="EMBL/GenBank/DDBJ databases">
        <authorList>
            <person name="Fu G.-Y."/>
        </authorList>
    </citation>
    <scope>NUCLEOTIDE SEQUENCE [LARGE SCALE GENOMIC DNA]</scope>
    <source>
        <strain evidence="6 7">SY39</strain>
    </source>
</reference>
<dbReference type="PANTHER" id="PTHR12714">
    <property type="entry name" value="PROTEIN-S ISOPRENYLCYSTEINE O-METHYLTRANSFERASE"/>
    <property type="match status" value="1"/>
</dbReference>